<comment type="caution">
    <text evidence="1">The sequence shown here is derived from an EMBL/GenBank/DDBJ whole genome shotgun (WGS) entry which is preliminary data.</text>
</comment>
<dbReference type="EMBL" id="JAQQWN010000009">
    <property type="protein sequence ID" value="KAK8064981.1"/>
    <property type="molecule type" value="Genomic_DNA"/>
</dbReference>
<keyword evidence="2" id="KW-1185">Reference proteome</keyword>
<accession>A0ABR1V1B4</accession>
<evidence type="ECO:0000313" key="2">
    <source>
        <dbReference type="Proteomes" id="UP001433268"/>
    </source>
</evidence>
<sequence>MPARPRRVACLRCARRIVAGKQQVCEDGEGKQPHAAAAQTPQFECFADIWIGSSAKCTYCQGLKKACQSATGTLRTKIKTLTEESLREPRNDERFNKASLAVAKALQKEKEKEKKHPQMAKMDLRRRQVVALESIATSLVGIAGDVSTIREGLALSATRTTALPPMTEGDNDE</sequence>
<reference evidence="1 2" key="1">
    <citation type="submission" date="2023-01" db="EMBL/GenBank/DDBJ databases">
        <title>Analysis of 21 Apiospora genomes using comparative genomics revels a genus with tremendous synthesis potential of carbohydrate active enzymes and secondary metabolites.</title>
        <authorList>
            <person name="Sorensen T."/>
        </authorList>
    </citation>
    <scope>NUCLEOTIDE SEQUENCE [LARGE SCALE GENOMIC DNA]</scope>
    <source>
        <strain evidence="1 2">CBS 114990</strain>
    </source>
</reference>
<gene>
    <name evidence="1" type="ORF">PG997_011728</name>
</gene>
<proteinExistence type="predicted"/>
<protein>
    <submittedName>
        <fullName evidence="1">Uncharacterized protein</fullName>
    </submittedName>
</protein>
<evidence type="ECO:0000313" key="1">
    <source>
        <dbReference type="EMBL" id="KAK8064981.1"/>
    </source>
</evidence>
<dbReference type="RefSeq" id="XP_066661735.1">
    <property type="nucleotide sequence ID" value="XM_066816043.1"/>
</dbReference>
<organism evidence="1 2">
    <name type="scientific">Apiospora hydei</name>
    <dbReference type="NCBI Taxonomy" id="1337664"/>
    <lineage>
        <taxon>Eukaryota</taxon>
        <taxon>Fungi</taxon>
        <taxon>Dikarya</taxon>
        <taxon>Ascomycota</taxon>
        <taxon>Pezizomycotina</taxon>
        <taxon>Sordariomycetes</taxon>
        <taxon>Xylariomycetidae</taxon>
        <taxon>Amphisphaeriales</taxon>
        <taxon>Apiosporaceae</taxon>
        <taxon>Apiospora</taxon>
    </lineage>
</organism>
<dbReference type="GeneID" id="92049103"/>
<name>A0ABR1V1B4_9PEZI</name>
<dbReference type="Proteomes" id="UP001433268">
    <property type="component" value="Unassembled WGS sequence"/>
</dbReference>